<dbReference type="Proteomes" id="UP001060085">
    <property type="component" value="Linkage Group LG05"/>
</dbReference>
<accession>A0ACC0ALG1</accession>
<evidence type="ECO:0000313" key="1">
    <source>
        <dbReference type="EMBL" id="KAI5661100.1"/>
    </source>
</evidence>
<proteinExistence type="predicted"/>
<comment type="caution">
    <text evidence="1">The sequence shown here is derived from an EMBL/GenBank/DDBJ whole genome shotgun (WGS) entry which is preliminary data.</text>
</comment>
<reference evidence="2" key="1">
    <citation type="journal article" date="2023" name="Nat. Plants">
        <title>Single-cell RNA sequencing provides a high-resolution roadmap for understanding the multicellular compartmentation of specialized metabolism.</title>
        <authorList>
            <person name="Sun S."/>
            <person name="Shen X."/>
            <person name="Li Y."/>
            <person name="Li Y."/>
            <person name="Wang S."/>
            <person name="Li R."/>
            <person name="Zhang H."/>
            <person name="Shen G."/>
            <person name="Guo B."/>
            <person name="Wei J."/>
            <person name="Xu J."/>
            <person name="St-Pierre B."/>
            <person name="Chen S."/>
            <person name="Sun C."/>
        </authorList>
    </citation>
    <scope>NUCLEOTIDE SEQUENCE [LARGE SCALE GENOMIC DNA]</scope>
</reference>
<keyword evidence="2" id="KW-1185">Reference proteome</keyword>
<organism evidence="1 2">
    <name type="scientific">Catharanthus roseus</name>
    <name type="common">Madagascar periwinkle</name>
    <name type="synonym">Vinca rosea</name>
    <dbReference type="NCBI Taxonomy" id="4058"/>
    <lineage>
        <taxon>Eukaryota</taxon>
        <taxon>Viridiplantae</taxon>
        <taxon>Streptophyta</taxon>
        <taxon>Embryophyta</taxon>
        <taxon>Tracheophyta</taxon>
        <taxon>Spermatophyta</taxon>
        <taxon>Magnoliopsida</taxon>
        <taxon>eudicotyledons</taxon>
        <taxon>Gunneridae</taxon>
        <taxon>Pentapetalae</taxon>
        <taxon>asterids</taxon>
        <taxon>lamiids</taxon>
        <taxon>Gentianales</taxon>
        <taxon>Apocynaceae</taxon>
        <taxon>Rauvolfioideae</taxon>
        <taxon>Vinceae</taxon>
        <taxon>Catharanthinae</taxon>
        <taxon>Catharanthus</taxon>
    </lineage>
</organism>
<protein>
    <submittedName>
        <fullName evidence="1">Uncharacterized protein</fullName>
    </submittedName>
</protein>
<sequence>MANQGVGENESWPFSNSDNSGDHQNLDKNTTVVPGVDTTGAGKKNKRKGKDGGAHGESDHEMHIWTERERRKKMRSMFASLHALLPQLPPKADKSTIVDEAVNYIKTLEQTLQKLQKQKVERIHGLASAITYDSSSSLVLNPQKLPIMDSSRESFLADSIQSNNNINNSLINLSSNQLANFPRSYPAIFRTWVSPHVILNVCGDNAHINICCPKRLGLFTAISYFLEKNKLDVVSAHVSSDHYRSMFVIQAQVNGGVDQYSQTFSVEEIFQQAAGEIMM</sequence>
<dbReference type="EMBL" id="CM044705">
    <property type="protein sequence ID" value="KAI5661100.1"/>
    <property type="molecule type" value="Genomic_DNA"/>
</dbReference>
<evidence type="ECO:0000313" key="2">
    <source>
        <dbReference type="Proteomes" id="UP001060085"/>
    </source>
</evidence>
<gene>
    <name evidence="1" type="ORF">M9H77_20423</name>
</gene>
<name>A0ACC0ALG1_CATRO</name>